<keyword evidence="3" id="KW-0862">Zinc</keyword>
<dbReference type="InterPro" id="IPR029617">
    <property type="entry name" value="Snt2"/>
</dbReference>
<evidence type="ECO:0000256" key="3">
    <source>
        <dbReference type="ARBA" id="ARBA00022833"/>
    </source>
</evidence>
<dbReference type="InterPro" id="IPR034732">
    <property type="entry name" value="EPHD"/>
</dbReference>
<organism evidence="6 7">
    <name type="scientific">Paraglomus occultum</name>
    <dbReference type="NCBI Taxonomy" id="144539"/>
    <lineage>
        <taxon>Eukaryota</taxon>
        <taxon>Fungi</taxon>
        <taxon>Fungi incertae sedis</taxon>
        <taxon>Mucoromycota</taxon>
        <taxon>Glomeromycotina</taxon>
        <taxon>Glomeromycetes</taxon>
        <taxon>Paraglomerales</taxon>
        <taxon>Paraglomeraceae</taxon>
        <taxon>Paraglomus</taxon>
    </lineage>
</organism>
<dbReference type="AlphaFoldDB" id="A0A9N9H1L8"/>
<feature type="compositionally biased region" description="Low complexity" evidence="4">
    <location>
        <begin position="151"/>
        <end position="219"/>
    </location>
</feature>
<name>A0A9N9H1L8_9GLOM</name>
<gene>
    <name evidence="6" type="ORF">POCULU_LOCUS9398</name>
</gene>
<evidence type="ECO:0000313" key="7">
    <source>
        <dbReference type="Proteomes" id="UP000789572"/>
    </source>
</evidence>
<dbReference type="GO" id="GO:0048189">
    <property type="term" value="C:Lid2 complex"/>
    <property type="evidence" value="ECO:0007669"/>
    <property type="project" value="TreeGrafter"/>
</dbReference>
<evidence type="ECO:0000256" key="4">
    <source>
        <dbReference type="SAM" id="MobiDB-lite"/>
    </source>
</evidence>
<protein>
    <submittedName>
        <fullName evidence="6">7233_t:CDS:1</fullName>
    </submittedName>
</protein>
<feature type="domain" description="PHD-type" evidence="5">
    <location>
        <begin position="1"/>
        <end position="72"/>
    </location>
</feature>
<dbReference type="Pfam" id="PF13832">
    <property type="entry name" value="zf-HC5HC2H_2"/>
    <property type="match status" value="1"/>
</dbReference>
<comment type="caution">
    <text evidence="6">The sequence shown here is derived from an EMBL/GenBank/DDBJ whole genome shotgun (WGS) entry which is preliminary data.</text>
</comment>
<evidence type="ECO:0000259" key="5">
    <source>
        <dbReference type="PROSITE" id="PS51805"/>
    </source>
</evidence>
<evidence type="ECO:0000256" key="1">
    <source>
        <dbReference type="ARBA" id="ARBA00022723"/>
    </source>
</evidence>
<evidence type="ECO:0000313" key="6">
    <source>
        <dbReference type="EMBL" id="CAG8640618.1"/>
    </source>
</evidence>
<dbReference type="PANTHER" id="PTHR47672">
    <property type="entry name" value="E3 UBIQUITIN-PROTEIN LIGASE SNT2"/>
    <property type="match status" value="1"/>
</dbReference>
<feature type="non-terminal residue" evidence="6">
    <location>
        <position position="1"/>
    </location>
</feature>
<keyword evidence="7" id="KW-1185">Reference proteome</keyword>
<dbReference type="GO" id="GO:0008270">
    <property type="term" value="F:zinc ion binding"/>
    <property type="evidence" value="ECO:0007669"/>
    <property type="project" value="UniProtKB-KW"/>
</dbReference>
<keyword evidence="1" id="KW-0479">Metal-binding</keyword>
<dbReference type="PROSITE" id="PS51805">
    <property type="entry name" value="EPHD"/>
    <property type="match status" value="1"/>
</dbReference>
<dbReference type="GO" id="GO:0004842">
    <property type="term" value="F:ubiquitin-protein transferase activity"/>
    <property type="evidence" value="ECO:0007669"/>
    <property type="project" value="TreeGrafter"/>
</dbReference>
<dbReference type="InterPro" id="IPR013083">
    <property type="entry name" value="Znf_RING/FYVE/PHD"/>
</dbReference>
<dbReference type="OrthoDB" id="2325577at2759"/>
<dbReference type="Proteomes" id="UP000789572">
    <property type="component" value="Unassembled WGS sequence"/>
</dbReference>
<dbReference type="EMBL" id="CAJVPJ010003484">
    <property type="protein sequence ID" value="CAG8640618.1"/>
    <property type="molecule type" value="Genomic_DNA"/>
</dbReference>
<dbReference type="PANTHER" id="PTHR47672:SF1">
    <property type="entry name" value="E3 UBIQUITIN-PROTEIN LIGASE SNT2"/>
    <property type="match status" value="1"/>
</dbReference>
<proteinExistence type="predicted"/>
<keyword evidence="2" id="KW-0863">Zinc-finger</keyword>
<evidence type="ECO:0000256" key="2">
    <source>
        <dbReference type="ARBA" id="ARBA00022771"/>
    </source>
</evidence>
<reference evidence="6" key="1">
    <citation type="submission" date="2021-06" db="EMBL/GenBank/DDBJ databases">
        <authorList>
            <person name="Kallberg Y."/>
            <person name="Tangrot J."/>
            <person name="Rosling A."/>
        </authorList>
    </citation>
    <scope>NUCLEOTIDE SEQUENCE</scope>
    <source>
        <strain evidence="6">IA702</strain>
    </source>
</reference>
<dbReference type="Gene3D" id="3.30.40.10">
    <property type="entry name" value="Zinc/RING finger domain, C3HC4 (zinc finger)"/>
    <property type="match status" value="1"/>
</dbReference>
<accession>A0A9N9H1L8</accession>
<feature type="region of interest" description="Disordered" evidence="4">
    <location>
        <begin position="117"/>
        <end position="241"/>
    </location>
</feature>
<dbReference type="GO" id="GO:0036205">
    <property type="term" value="P:histone catabolic process"/>
    <property type="evidence" value="ECO:0007669"/>
    <property type="project" value="TreeGrafter"/>
</dbReference>
<sequence>ICDICRTRGGACVKCSGYDVCHRAFHATCAQTAGYKMGFEVLPRSSTEPPRHEFGNNMNGRMIARVWCPFHVNLPPNFVKLGARDLTRQDSATYCYARVWKQLDFTTIEQKRKRHSILPSPDMIDNPYNTTIALLPSPPQPPNEETNNHDTSTSRSVSTTSSPFQPSSPLPVVSSPSLSRSQSQSQAQSPSQSPSQSPLQSQTSSPSSSPSLSPLTLPSKPASRRDSTSLIEWPPAASRSPQYPRMISLKKITCTRCSTSISPKWWPANNTPPPVSKSSQTARVVGFTVTGPVICQKCYWDVKENETVKKYDAIDIARMLANPRFVSKSIVTEEDDPQNQIENT</sequence>